<feature type="domain" description="Ice-binding protein C-terminal" evidence="2">
    <location>
        <begin position="195"/>
        <end position="217"/>
    </location>
</feature>
<evidence type="ECO:0000259" key="2">
    <source>
        <dbReference type="Pfam" id="PF07589"/>
    </source>
</evidence>
<keyword evidence="4" id="KW-1185">Reference proteome</keyword>
<dbReference type="NCBIfam" id="TIGR02595">
    <property type="entry name" value="PEP_CTERM"/>
    <property type="match status" value="1"/>
</dbReference>
<sequence length="217" mass="22568" precursor="true">MKCLKISLAVAAVAVFCSPAMAVHLDNPNLLADPSFEGTLTFDGPPFVGTWEGFNAGGSSTADFTTNMPRTGAQSLETNIGADANLFAGAFQDARFGFGSAGAMAWFSGWHKLVGAAGGSEIRIEWRDSVADVEISRTPNLTTSPVGAGYEEFIVSSSVPAGANTARVVYAIQSFGGALNQQVFVDDVNFNVEGVPEPASVALLGLASLALVGMRRR</sequence>
<accession>A0A5B9Q4P6</accession>
<reference evidence="3 4" key="1">
    <citation type="submission" date="2019-08" db="EMBL/GenBank/DDBJ databases">
        <title>Deep-cultivation of Planctomycetes and their phenomic and genomic characterization uncovers novel biology.</title>
        <authorList>
            <person name="Wiegand S."/>
            <person name="Jogler M."/>
            <person name="Boedeker C."/>
            <person name="Pinto D."/>
            <person name="Vollmers J."/>
            <person name="Rivas-Marin E."/>
            <person name="Kohn T."/>
            <person name="Peeters S.H."/>
            <person name="Heuer A."/>
            <person name="Rast P."/>
            <person name="Oberbeckmann S."/>
            <person name="Bunk B."/>
            <person name="Jeske O."/>
            <person name="Meyerdierks A."/>
            <person name="Storesund J.E."/>
            <person name="Kallscheuer N."/>
            <person name="Luecker S."/>
            <person name="Lage O.M."/>
            <person name="Pohl T."/>
            <person name="Merkel B.J."/>
            <person name="Hornburger P."/>
            <person name="Mueller R.-W."/>
            <person name="Bruemmer F."/>
            <person name="Labrenz M."/>
            <person name="Spormann A.M."/>
            <person name="Op den Camp H."/>
            <person name="Overmann J."/>
            <person name="Amann R."/>
            <person name="Jetten M.S.M."/>
            <person name="Mascher T."/>
            <person name="Medema M.H."/>
            <person name="Devos D.P."/>
            <person name="Kaster A.-K."/>
            <person name="Ovreas L."/>
            <person name="Rohde M."/>
            <person name="Galperin M.Y."/>
            <person name="Jogler C."/>
        </authorList>
    </citation>
    <scope>NUCLEOTIDE SEQUENCE [LARGE SCALE GENOMIC DNA]</scope>
    <source>
        <strain evidence="3 4">Pr1d</strain>
    </source>
</reference>
<dbReference type="Proteomes" id="UP000323917">
    <property type="component" value="Chromosome"/>
</dbReference>
<gene>
    <name evidence="3" type="ORF">Pr1d_12800</name>
</gene>
<evidence type="ECO:0000313" key="4">
    <source>
        <dbReference type="Proteomes" id="UP000323917"/>
    </source>
</evidence>
<dbReference type="KEGG" id="bgok:Pr1d_12800"/>
<dbReference type="AlphaFoldDB" id="A0A5B9Q4P6"/>
<dbReference type="Pfam" id="PF07589">
    <property type="entry name" value="PEP-CTERM"/>
    <property type="match status" value="1"/>
</dbReference>
<dbReference type="Gene3D" id="2.60.120.260">
    <property type="entry name" value="Galactose-binding domain-like"/>
    <property type="match status" value="1"/>
</dbReference>
<dbReference type="EMBL" id="CP042913">
    <property type="protein sequence ID" value="QEG34008.1"/>
    <property type="molecule type" value="Genomic_DNA"/>
</dbReference>
<dbReference type="RefSeq" id="WP_148072706.1">
    <property type="nucleotide sequence ID" value="NZ_CP042913.1"/>
</dbReference>
<keyword evidence="1" id="KW-0732">Signal</keyword>
<dbReference type="InterPro" id="IPR013424">
    <property type="entry name" value="Ice-binding_C"/>
</dbReference>
<evidence type="ECO:0000313" key="3">
    <source>
        <dbReference type="EMBL" id="QEG34008.1"/>
    </source>
</evidence>
<dbReference type="OrthoDB" id="271014at2"/>
<feature type="signal peptide" evidence="1">
    <location>
        <begin position="1"/>
        <end position="22"/>
    </location>
</feature>
<organism evidence="3 4">
    <name type="scientific">Bythopirellula goksoeyrii</name>
    <dbReference type="NCBI Taxonomy" id="1400387"/>
    <lineage>
        <taxon>Bacteria</taxon>
        <taxon>Pseudomonadati</taxon>
        <taxon>Planctomycetota</taxon>
        <taxon>Planctomycetia</taxon>
        <taxon>Pirellulales</taxon>
        <taxon>Lacipirellulaceae</taxon>
        <taxon>Bythopirellula</taxon>
    </lineage>
</organism>
<proteinExistence type="predicted"/>
<name>A0A5B9Q4P6_9BACT</name>
<feature type="chain" id="PRO_5023008329" description="Ice-binding protein C-terminal domain-containing protein" evidence="1">
    <location>
        <begin position="23"/>
        <end position="217"/>
    </location>
</feature>
<protein>
    <recommendedName>
        <fullName evidence="2">Ice-binding protein C-terminal domain-containing protein</fullName>
    </recommendedName>
</protein>
<evidence type="ECO:0000256" key="1">
    <source>
        <dbReference type="SAM" id="SignalP"/>
    </source>
</evidence>